<reference evidence="2 3" key="1">
    <citation type="journal article" date="2015" name="Stand. Genomic Sci.">
        <title>Genomic Encyclopedia of Bacterial and Archaeal Type Strains, Phase III: the genomes of soil and plant-associated and newly described type strains.</title>
        <authorList>
            <person name="Whitman W.B."/>
            <person name="Woyke T."/>
            <person name="Klenk H.P."/>
            <person name="Zhou Y."/>
            <person name="Lilburn T.G."/>
            <person name="Beck B.J."/>
            <person name="De Vos P."/>
            <person name="Vandamme P."/>
            <person name="Eisen J.A."/>
            <person name="Garrity G."/>
            <person name="Hugenholtz P."/>
            <person name="Kyrpides N.C."/>
        </authorList>
    </citation>
    <scope>NUCLEOTIDE SEQUENCE [LARGE SCALE GENOMIC DNA]</scope>
    <source>
        <strain evidence="2 3">CGMCC 1.7271</strain>
    </source>
</reference>
<evidence type="ECO:0000313" key="3">
    <source>
        <dbReference type="Proteomes" id="UP000316167"/>
    </source>
</evidence>
<organism evidence="2 3">
    <name type="scientific">Lacibacter cauensis</name>
    <dbReference type="NCBI Taxonomy" id="510947"/>
    <lineage>
        <taxon>Bacteria</taxon>
        <taxon>Pseudomonadati</taxon>
        <taxon>Bacteroidota</taxon>
        <taxon>Chitinophagia</taxon>
        <taxon>Chitinophagales</taxon>
        <taxon>Chitinophagaceae</taxon>
        <taxon>Lacibacter</taxon>
    </lineage>
</organism>
<name>A0A562SFN0_9BACT</name>
<dbReference type="EMBL" id="VLLE01000006">
    <property type="protein sequence ID" value="TWI79396.1"/>
    <property type="molecule type" value="Genomic_DNA"/>
</dbReference>
<sequence length="123" mass="14559">MKTNLYLQELSGWQWEICGFQKAALIIEERLDAMHKNIKSNAVKHLLIGRLLERFLVEEKELNELEKAILNEKEAIHQLKLNKESLQQLEKGHEQISKRISKEEQVFPALKSDYYQLLEELLM</sequence>
<evidence type="ECO:0000256" key="1">
    <source>
        <dbReference type="SAM" id="Coils"/>
    </source>
</evidence>
<comment type="caution">
    <text evidence="2">The sequence shown here is derived from an EMBL/GenBank/DDBJ whole genome shotgun (WGS) entry which is preliminary data.</text>
</comment>
<gene>
    <name evidence="2" type="ORF">IQ13_3800</name>
</gene>
<proteinExistence type="predicted"/>
<dbReference type="Proteomes" id="UP000316167">
    <property type="component" value="Unassembled WGS sequence"/>
</dbReference>
<protein>
    <submittedName>
        <fullName evidence="2">Uncharacterized protein</fullName>
    </submittedName>
</protein>
<dbReference type="RefSeq" id="WP_144888161.1">
    <property type="nucleotide sequence ID" value="NZ_VLLE01000006.1"/>
</dbReference>
<evidence type="ECO:0000313" key="2">
    <source>
        <dbReference type="EMBL" id="TWI79396.1"/>
    </source>
</evidence>
<accession>A0A562SFN0</accession>
<keyword evidence="3" id="KW-1185">Reference proteome</keyword>
<dbReference type="AlphaFoldDB" id="A0A562SFN0"/>
<feature type="coiled-coil region" evidence="1">
    <location>
        <begin position="48"/>
        <end position="106"/>
    </location>
</feature>
<keyword evidence="1" id="KW-0175">Coiled coil</keyword>